<reference evidence="1 2" key="1">
    <citation type="journal article" date="2015" name="Genome Biol. Evol.">
        <title>Phylogenomic analyses indicate that early fungi evolved digesting cell walls of algal ancestors of land plants.</title>
        <authorList>
            <person name="Chang Y."/>
            <person name="Wang S."/>
            <person name="Sekimoto S."/>
            <person name="Aerts A.L."/>
            <person name="Choi C."/>
            <person name="Clum A."/>
            <person name="LaButti K.M."/>
            <person name="Lindquist E.A."/>
            <person name="Yee Ngan C."/>
            <person name="Ohm R.A."/>
            <person name="Salamov A.A."/>
            <person name="Grigoriev I.V."/>
            <person name="Spatafora J.W."/>
            <person name="Berbee M.L."/>
        </authorList>
    </citation>
    <scope>NUCLEOTIDE SEQUENCE [LARGE SCALE GENOMIC DNA]</scope>
    <source>
        <strain evidence="1 2">JEL478</strain>
    </source>
</reference>
<dbReference type="InterPro" id="IPR032675">
    <property type="entry name" value="LRR_dom_sf"/>
</dbReference>
<dbReference type="AlphaFoldDB" id="A0A139A5E5"/>
<sequence length="167" mass="18075">MTNIMTNIMESLPPSCALHALPPEILLGHVVPFLPLPSRLRLGSTCRALHGELFSNIALWDSLDFAGSQDDVPEVHTTSNGNVLRLCDVQLVTDTYLGSLANRSLESTARSSLGLTELVLRGLPVTFPTVWRIAHDLVPAGQLTLVDLILCFNIVAMARSTIHVDPG</sequence>
<accession>A0A139A5E5</accession>
<organism evidence="1 2">
    <name type="scientific">Gonapodya prolifera (strain JEL478)</name>
    <name type="common">Monoblepharis prolifera</name>
    <dbReference type="NCBI Taxonomy" id="1344416"/>
    <lineage>
        <taxon>Eukaryota</taxon>
        <taxon>Fungi</taxon>
        <taxon>Fungi incertae sedis</taxon>
        <taxon>Chytridiomycota</taxon>
        <taxon>Chytridiomycota incertae sedis</taxon>
        <taxon>Monoblepharidomycetes</taxon>
        <taxon>Monoblepharidales</taxon>
        <taxon>Gonapodyaceae</taxon>
        <taxon>Gonapodya</taxon>
    </lineage>
</organism>
<evidence type="ECO:0000313" key="2">
    <source>
        <dbReference type="Proteomes" id="UP000070544"/>
    </source>
</evidence>
<dbReference type="Gene3D" id="3.80.10.10">
    <property type="entry name" value="Ribonuclease Inhibitor"/>
    <property type="match status" value="1"/>
</dbReference>
<dbReference type="InterPro" id="IPR036047">
    <property type="entry name" value="F-box-like_dom_sf"/>
</dbReference>
<dbReference type="EMBL" id="KQ965792">
    <property type="protein sequence ID" value="KXS11974.1"/>
    <property type="molecule type" value="Genomic_DNA"/>
</dbReference>
<keyword evidence="2" id="KW-1185">Reference proteome</keyword>
<dbReference type="SUPFAM" id="SSF81383">
    <property type="entry name" value="F-box domain"/>
    <property type="match status" value="1"/>
</dbReference>
<dbReference type="Proteomes" id="UP000070544">
    <property type="component" value="Unassembled WGS sequence"/>
</dbReference>
<gene>
    <name evidence="1" type="ORF">M427DRAFT_411642</name>
</gene>
<name>A0A139A5E5_GONPJ</name>
<evidence type="ECO:0008006" key="3">
    <source>
        <dbReference type="Google" id="ProtNLM"/>
    </source>
</evidence>
<proteinExistence type="predicted"/>
<protein>
    <recommendedName>
        <fullName evidence="3">F-box domain-containing protein</fullName>
    </recommendedName>
</protein>
<evidence type="ECO:0000313" key="1">
    <source>
        <dbReference type="EMBL" id="KXS11974.1"/>
    </source>
</evidence>